<gene>
    <name evidence="1" type="ORF">LCGC14_2230520</name>
</gene>
<reference evidence="1" key="1">
    <citation type="journal article" date="2015" name="Nature">
        <title>Complex archaea that bridge the gap between prokaryotes and eukaryotes.</title>
        <authorList>
            <person name="Spang A."/>
            <person name="Saw J.H."/>
            <person name="Jorgensen S.L."/>
            <person name="Zaremba-Niedzwiedzka K."/>
            <person name="Martijn J."/>
            <person name="Lind A.E."/>
            <person name="van Eijk R."/>
            <person name="Schleper C."/>
            <person name="Guy L."/>
            <person name="Ettema T.J."/>
        </authorList>
    </citation>
    <scope>NUCLEOTIDE SEQUENCE</scope>
</reference>
<organism evidence="1">
    <name type="scientific">marine sediment metagenome</name>
    <dbReference type="NCBI Taxonomy" id="412755"/>
    <lineage>
        <taxon>unclassified sequences</taxon>
        <taxon>metagenomes</taxon>
        <taxon>ecological metagenomes</taxon>
    </lineage>
</organism>
<dbReference type="EMBL" id="LAZR01029993">
    <property type="protein sequence ID" value="KKL57928.1"/>
    <property type="molecule type" value="Genomic_DNA"/>
</dbReference>
<name>A0A0F9D897_9ZZZZ</name>
<dbReference type="AlphaFoldDB" id="A0A0F9D897"/>
<evidence type="ECO:0000313" key="1">
    <source>
        <dbReference type="EMBL" id="KKL57928.1"/>
    </source>
</evidence>
<sequence>METSKQAVTGFKVLTFQIKKAKDSERVKLILEADVDAINAGDYDMGDVLKALLTHQTGDVDVGLSVFVED</sequence>
<accession>A0A0F9D897</accession>
<comment type="caution">
    <text evidence="1">The sequence shown here is derived from an EMBL/GenBank/DDBJ whole genome shotgun (WGS) entry which is preliminary data.</text>
</comment>
<proteinExistence type="predicted"/>
<protein>
    <submittedName>
        <fullName evidence="1">Uncharacterized protein</fullName>
    </submittedName>
</protein>